<keyword evidence="5" id="KW-1185">Reference proteome</keyword>
<sequence>MATDFKSTVATALEKKEIAGGAVIAVDREGKELIRHAFGKTSLEEDARPFDFDTTFWIASSTKLLTSISALQCVEKGLLKLDEDISVVLPEWQDPQIITGFDDAGKAQLTPAKETITLRRLLTHSSGMAYYFMNPLVTQWRDSQKLPVGTGEMSEFKNPLIFEPGSSWSYGVSIDWAGALLEKVTGMKLGEYMQKHIFEPLGMTHTTFQAENNEAMMSRMVGRVGRNPVGELIKEESGQHPVKNNKDDHGGSGLYSCAQDYIKVLTSLLLDDGKLLKGDMYKELFRGQLEHPEAFTAAVTDPIFGQFFAPAFGASRGDDTKWDYALGGAIVDKEVPGQAAKGTLFWSGLPNNYWFVDRENGVCGYYASWLLPAGDAITGNMFAALQRAAVKEVAKL</sequence>
<comment type="similarity">
    <text evidence="1">Belongs to the class-A beta-lactamase family.</text>
</comment>
<dbReference type="EMBL" id="JAKLMC020000001">
    <property type="protein sequence ID" value="KAK5958525.1"/>
    <property type="molecule type" value="Genomic_DNA"/>
</dbReference>
<organism evidence="4 5">
    <name type="scientific">Knufia fluminis</name>
    <dbReference type="NCBI Taxonomy" id="191047"/>
    <lineage>
        <taxon>Eukaryota</taxon>
        <taxon>Fungi</taxon>
        <taxon>Dikarya</taxon>
        <taxon>Ascomycota</taxon>
        <taxon>Pezizomycotina</taxon>
        <taxon>Eurotiomycetes</taxon>
        <taxon>Chaetothyriomycetidae</taxon>
        <taxon>Chaetothyriales</taxon>
        <taxon>Trichomeriaceae</taxon>
        <taxon>Knufia</taxon>
    </lineage>
</organism>
<dbReference type="GO" id="GO:0016787">
    <property type="term" value="F:hydrolase activity"/>
    <property type="evidence" value="ECO:0007669"/>
    <property type="project" value="UniProtKB-KW"/>
</dbReference>
<reference evidence="4 5" key="1">
    <citation type="submission" date="2022-12" db="EMBL/GenBank/DDBJ databases">
        <title>Genomic features and morphological characterization of a novel Knufia sp. strain isolated from spacecraft assembly facility.</title>
        <authorList>
            <person name="Teixeira M."/>
            <person name="Chander A.M."/>
            <person name="Stajich J.E."/>
            <person name="Venkateswaran K."/>
        </authorList>
    </citation>
    <scope>NUCLEOTIDE SEQUENCE [LARGE SCALE GENOMIC DNA]</scope>
    <source>
        <strain evidence="4 5">FJI-L2-BK-P2</strain>
    </source>
</reference>
<evidence type="ECO:0000313" key="5">
    <source>
        <dbReference type="Proteomes" id="UP001316803"/>
    </source>
</evidence>
<evidence type="ECO:0000256" key="1">
    <source>
        <dbReference type="ARBA" id="ARBA00009009"/>
    </source>
</evidence>
<dbReference type="InterPro" id="IPR001466">
    <property type="entry name" value="Beta-lactam-related"/>
</dbReference>
<dbReference type="AlphaFoldDB" id="A0AAN8EQ84"/>
<dbReference type="Proteomes" id="UP001316803">
    <property type="component" value="Unassembled WGS sequence"/>
</dbReference>
<feature type="domain" description="Beta-lactamase-related" evidence="3">
    <location>
        <begin position="11"/>
        <end position="383"/>
    </location>
</feature>
<dbReference type="PANTHER" id="PTHR43283">
    <property type="entry name" value="BETA-LACTAMASE-RELATED"/>
    <property type="match status" value="1"/>
</dbReference>
<proteinExistence type="inferred from homology"/>
<dbReference type="SUPFAM" id="SSF56601">
    <property type="entry name" value="beta-lactamase/transpeptidase-like"/>
    <property type="match status" value="1"/>
</dbReference>
<evidence type="ECO:0000259" key="3">
    <source>
        <dbReference type="Pfam" id="PF00144"/>
    </source>
</evidence>
<dbReference type="InterPro" id="IPR050789">
    <property type="entry name" value="Diverse_Enzym_Activities"/>
</dbReference>
<dbReference type="InterPro" id="IPR012338">
    <property type="entry name" value="Beta-lactam/transpept-like"/>
</dbReference>
<keyword evidence="2" id="KW-0378">Hydrolase</keyword>
<dbReference type="PANTHER" id="PTHR43283:SF17">
    <property type="entry name" value="(LOVD), PUTATIVE (AFU_ORTHOLOGUE AFUA_5G00920)-RELATED"/>
    <property type="match status" value="1"/>
</dbReference>
<name>A0AAN8EQ84_9EURO</name>
<protein>
    <recommendedName>
        <fullName evidence="3">Beta-lactamase-related domain-containing protein</fullName>
    </recommendedName>
</protein>
<comment type="caution">
    <text evidence="4">The sequence shown here is derived from an EMBL/GenBank/DDBJ whole genome shotgun (WGS) entry which is preliminary data.</text>
</comment>
<accession>A0AAN8EQ84</accession>
<evidence type="ECO:0000313" key="4">
    <source>
        <dbReference type="EMBL" id="KAK5958525.1"/>
    </source>
</evidence>
<dbReference type="Pfam" id="PF00144">
    <property type="entry name" value="Beta-lactamase"/>
    <property type="match status" value="1"/>
</dbReference>
<gene>
    <name evidence="4" type="ORF">OHC33_000368</name>
</gene>
<dbReference type="Gene3D" id="3.40.710.10">
    <property type="entry name" value="DD-peptidase/beta-lactamase superfamily"/>
    <property type="match status" value="1"/>
</dbReference>
<evidence type="ECO:0000256" key="2">
    <source>
        <dbReference type="ARBA" id="ARBA00022801"/>
    </source>
</evidence>